<feature type="transmembrane region" description="Helical" evidence="1">
    <location>
        <begin position="194"/>
        <end position="214"/>
    </location>
</feature>
<proteinExistence type="predicted"/>
<comment type="caution">
    <text evidence="2">The sequence shown here is derived from an EMBL/GenBank/DDBJ whole genome shotgun (WGS) entry which is preliminary data.</text>
</comment>
<reference evidence="3" key="1">
    <citation type="journal article" date="2019" name="Int. J. Syst. Evol. Microbiol.">
        <title>The Global Catalogue of Microorganisms (GCM) 10K type strain sequencing project: providing services to taxonomists for standard genome sequencing and annotation.</title>
        <authorList>
            <consortium name="The Broad Institute Genomics Platform"/>
            <consortium name="The Broad Institute Genome Sequencing Center for Infectious Disease"/>
            <person name="Wu L."/>
            <person name="Ma J."/>
        </authorList>
    </citation>
    <scope>NUCLEOTIDE SEQUENCE [LARGE SCALE GENOMIC DNA]</scope>
    <source>
        <strain evidence="3">JCM 17839</strain>
    </source>
</reference>
<keyword evidence="1" id="KW-1133">Transmembrane helix</keyword>
<keyword evidence="1" id="KW-0472">Membrane</keyword>
<keyword evidence="1" id="KW-0812">Transmembrane</keyword>
<feature type="transmembrane region" description="Helical" evidence="1">
    <location>
        <begin position="100"/>
        <end position="120"/>
    </location>
</feature>
<feature type="transmembrane region" description="Helical" evidence="1">
    <location>
        <begin position="40"/>
        <end position="62"/>
    </location>
</feature>
<keyword evidence="3" id="KW-1185">Reference proteome</keyword>
<accession>A0ABP8P5J2</accession>
<evidence type="ECO:0000313" key="2">
    <source>
        <dbReference type="EMBL" id="GAA4482225.1"/>
    </source>
</evidence>
<dbReference type="Pfam" id="PF03988">
    <property type="entry name" value="DUF347"/>
    <property type="match status" value="3"/>
</dbReference>
<name>A0ABP8P5J2_9MICO</name>
<dbReference type="EMBL" id="BAABGP010000008">
    <property type="protein sequence ID" value="GAA4482225.1"/>
    <property type="molecule type" value="Genomic_DNA"/>
</dbReference>
<evidence type="ECO:0000313" key="3">
    <source>
        <dbReference type="Proteomes" id="UP001500731"/>
    </source>
</evidence>
<dbReference type="RefSeq" id="WP_345185291.1">
    <property type="nucleotide sequence ID" value="NZ_BAABGP010000008.1"/>
</dbReference>
<evidence type="ECO:0000256" key="1">
    <source>
        <dbReference type="SAM" id="Phobius"/>
    </source>
</evidence>
<feature type="transmembrane region" description="Helical" evidence="1">
    <location>
        <begin position="167"/>
        <end position="187"/>
    </location>
</feature>
<feature type="transmembrane region" description="Helical" evidence="1">
    <location>
        <begin position="74"/>
        <end position="94"/>
    </location>
</feature>
<dbReference type="Proteomes" id="UP001500731">
    <property type="component" value="Unassembled WGS sequence"/>
</dbReference>
<dbReference type="InterPro" id="IPR007136">
    <property type="entry name" value="DUF347"/>
</dbReference>
<protein>
    <submittedName>
        <fullName evidence="2">Membrane protein</fullName>
    </submittedName>
</protein>
<feature type="transmembrane region" description="Helical" evidence="1">
    <location>
        <begin position="140"/>
        <end position="161"/>
    </location>
</feature>
<organism evidence="2 3">
    <name type="scientific">Microbacterium panaciterrae</name>
    <dbReference type="NCBI Taxonomy" id="985759"/>
    <lineage>
        <taxon>Bacteria</taxon>
        <taxon>Bacillati</taxon>
        <taxon>Actinomycetota</taxon>
        <taxon>Actinomycetes</taxon>
        <taxon>Micrococcales</taxon>
        <taxon>Microbacteriaceae</taxon>
        <taxon>Microbacterium</taxon>
    </lineage>
</organism>
<gene>
    <name evidence="2" type="ORF">GCM10023171_11870</name>
</gene>
<feature type="transmembrane region" description="Helical" evidence="1">
    <location>
        <begin position="226"/>
        <end position="246"/>
    </location>
</feature>
<sequence>MRSPSDVDRQSGPVRVPDPTVGFWVAKAASTAFGEAASDFSIHVMPPVAAVLLGFVLFLIALGWQLTRRRYTPVVYWFTVAMVGVFGTMAADVVHVVLGLPYAVTTVGYAAALAAVFLLWWRTERTLDVHEVRTTRRELFYWAAVVATFALGTAAGDLAAIGLHLGYVPSILLFGVLILVPALGYRFLRWNGILAFWTAYVLTRPLGASVADWLGKPVTEGGVGVGSGWIALVFAIAMVVVVAVTARARRVLARESAVG</sequence>